<keyword evidence="2" id="KW-1185">Reference proteome</keyword>
<protein>
    <submittedName>
        <fullName evidence="1">Mobile element protein</fullName>
    </submittedName>
</protein>
<dbReference type="AlphaFoldDB" id="A0A2A5T3V8"/>
<gene>
    <name evidence="1" type="ORF">BTN49_1594</name>
</gene>
<dbReference type="EMBL" id="NBYY01000014">
    <property type="protein sequence ID" value="PCS22808.1"/>
    <property type="molecule type" value="Genomic_DNA"/>
</dbReference>
<name>A0A2A5T3V8_9GAMM</name>
<comment type="caution">
    <text evidence="1">The sequence shown here is derived from an EMBL/GenBank/DDBJ whole genome shotgun (WGS) entry which is preliminary data.</text>
</comment>
<evidence type="ECO:0000313" key="2">
    <source>
        <dbReference type="Proteomes" id="UP000219020"/>
    </source>
</evidence>
<dbReference type="RefSeq" id="WP_223866402.1">
    <property type="nucleotide sequence ID" value="NZ_CAWPEH010000034.1"/>
</dbReference>
<dbReference type="Proteomes" id="UP000219020">
    <property type="component" value="Unassembled WGS sequence"/>
</dbReference>
<reference evidence="2" key="1">
    <citation type="submission" date="2017-04" db="EMBL/GenBank/DDBJ databases">
        <title>Genome evolution of the luminous symbionts of deep sea anglerfish.</title>
        <authorList>
            <person name="Hendry T.A."/>
        </authorList>
    </citation>
    <scope>NUCLEOTIDE SEQUENCE [LARGE SCALE GENOMIC DNA]</scope>
</reference>
<organism evidence="1 2">
    <name type="scientific">Candidatus Enterovibrio escicola</name>
    <dbReference type="NCBI Taxonomy" id="1927127"/>
    <lineage>
        <taxon>Bacteria</taxon>
        <taxon>Pseudomonadati</taxon>
        <taxon>Pseudomonadota</taxon>
        <taxon>Gammaproteobacteria</taxon>
        <taxon>Vibrionales</taxon>
        <taxon>Vibrionaceae</taxon>
        <taxon>Enterovibrio</taxon>
    </lineage>
</organism>
<sequence>MILINVKTELRKPFHLSVSAVMRIVIAFRQSGYQNFKTYYIHFIYRYLTNKFPELVSSPRMLKLMQGGLVLVPLYSYLSHRQARLTGIAFVDSSTLRVCYNLRIFRYQVFKGTVK</sequence>
<proteinExistence type="predicted"/>
<accession>A0A2A5T3V8</accession>
<evidence type="ECO:0000313" key="1">
    <source>
        <dbReference type="EMBL" id="PCS22808.1"/>
    </source>
</evidence>